<protein>
    <submittedName>
        <fullName evidence="2">Uncharacterized protein</fullName>
    </submittedName>
</protein>
<dbReference type="OrthoDB" id="6437874at2759"/>
<evidence type="ECO:0000313" key="2">
    <source>
        <dbReference type="EMBL" id="GFT12461.1"/>
    </source>
</evidence>
<evidence type="ECO:0000313" key="3">
    <source>
        <dbReference type="Proteomes" id="UP000887013"/>
    </source>
</evidence>
<feature type="compositionally biased region" description="Basic and acidic residues" evidence="1">
    <location>
        <begin position="118"/>
        <end position="128"/>
    </location>
</feature>
<gene>
    <name evidence="2" type="primary">AVEN_127707_1</name>
    <name evidence="2" type="ORF">NPIL_469961</name>
</gene>
<dbReference type="AlphaFoldDB" id="A0A8X6NGQ2"/>
<dbReference type="Proteomes" id="UP000887013">
    <property type="component" value="Unassembled WGS sequence"/>
</dbReference>
<feature type="compositionally biased region" description="Polar residues" evidence="1">
    <location>
        <begin position="258"/>
        <end position="272"/>
    </location>
</feature>
<comment type="caution">
    <text evidence="2">The sequence shown here is derived from an EMBL/GenBank/DDBJ whole genome shotgun (WGS) entry which is preliminary data.</text>
</comment>
<feature type="region of interest" description="Disordered" evidence="1">
    <location>
        <begin position="66"/>
        <end position="272"/>
    </location>
</feature>
<sequence length="272" mass="29536">MDKLQKEKMKRRQSVAAVAGKNPITIKHNLSDMVKGASTDEVGEILSLSDTEVRDDVVIKKKVEVNKRDNSGRPSRIATIGAHKKLQPKVSRDSAISISSQIRRQSRSSMEQVNKFINSRDKKPKSESPARQTPGNRSRSSSSGRKKSTDSKNSPNNLKRSSKEMSSPNNPGKSPGNKISSSNPGKLTGNKNSSNPGKSPGNKILPNNPGNSPGNRKSPEDQKKSPSNNNSSNDPNSPHRDDASSKEIKVGERKSSSHDCSQQNILLVQSIP</sequence>
<feature type="compositionally biased region" description="Polar residues" evidence="1">
    <location>
        <begin position="153"/>
        <end position="197"/>
    </location>
</feature>
<dbReference type="EMBL" id="BMAW01104111">
    <property type="protein sequence ID" value="GFT12461.1"/>
    <property type="molecule type" value="Genomic_DNA"/>
</dbReference>
<feature type="compositionally biased region" description="Low complexity" evidence="1">
    <location>
        <begin position="225"/>
        <end position="236"/>
    </location>
</feature>
<proteinExistence type="predicted"/>
<organism evidence="2 3">
    <name type="scientific">Nephila pilipes</name>
    <name type="common">Giant wood spider</name>
    <name type="synonym">Nephila maculata</name>
    <dbReference type="NCBI Taxonomy" id="299642"/>
    <lineage>
        <taxon>Eukaryota</taxon>
        <taxon>Metazoa</taxon>
        <taxon>Ecdysozoa</taxon>
        <taxon>Arthropoda</taxon>
        <taxon>Chelicerata</taxon>
        <taxon>Arachnida</taxon>
        <taxon>Araneae</taxon>
        <taxon>Araneomorphae</taxon>
        <taxon>Entelegynae</taxon>
        <taxon>Araneoidea</taxon>
        <taxon>Nephilidae</taxon>
        <taxon>Nephila</taxon>
    </lineage>
</organism>
<feature type="compositionally biased region" description="Low complexity" evidence="1">
    <location>
        <begin position="93"/>
        <end position="109"/>
    </location>
</feature>
<evidence type="ECO:0000256" key="1">
    <source>
        <dbReference type="SAM" id="MobiDB-lite"/>
    </source>
</evidence>
<reference evidence="2" key="1">
    <citation type="submission" date="2020-08" db="EMBL/GenBank/DDBJ databases">
        <title>Multicomponent nature underlies the extraordinary mechanical properties of spider dragline silk.</title>
        <authorList>
            <person name="Kono N."/>
            <person name="Nakamura H."/>
            <person name="Mori M."/>
            <person name="Yoshida Y."/>
            <person name="Ohtoshi R."/>
            <person name="Malay A.D."/>
            <person name="Moran D.A.P."/>
            <person name="Tomita M."/>
            <person name="Numata K."/>
            <person name="Arakawa K."/>
        </authorList>
    </citation>
    <scope>NUCLEOTIDE SEQUENCE</scope>
</reference>
<keyword evidence="3" id="KW-1185">Reference proteome</keyword>
<feature type="compositionally biased region" description="Basic and acidic residues" evidence="1">
    <location>
        <begin position="237"/>
        <end position="257"/>
    </location>
</feature>
<name>A0A8X6NGQ2_NEPPI</name>
<accession>A0A8X6NGQ2</accession>